<dbReference type="PANTHER" id="PTHR38436:SF1">
    <property type="entry name" value="ESTER CYCLASE"/>
    <property type="match status" value="1"/>
</dbReference>
<keyword evidence="3" id="KW-1185">Reference proteome</keyword>
<gene>
    <name evidence="2" type="ORF">JYK02_28900</name>
</gene>
<sequence length="302" mass="32597">MGNEQNKALLRRWLDEGWCQGNVDVADELIATDFVVHGAGGQAIPSGRQGVKDLVREWRRGFPDGQMRVLDELCEGDLVGVRLLWTGTHLGPFYGVAPSGRRVTCVSLGLDRIQDGRISEGWGELDMLGLMQRIGGVPGPASSAPPAPGLAAPTRPGPAPSSVAENKAVVRRVLQATGDWDLEAIREACDTDRYVEHAPGRSSLPLEEALRADSQCRASLPDLRFTLDAERMVAEGDRVLVRGTFSGTHTGAPLFGAPASGRRLLWGGIDIFRVSEGRLTERWRCSDTLSLMQQATAAVPKP</sequence>
<dbReference type="Pfam" id="PF07366">
    <property type="entry name" value="SnoaL"/>
    <property type="match status" value="2"/>
</dbReference>
<feature type="region of interest" description="Disordered" evidence="1">
    <location>
        <begin position="139"/>
        <end position="164"/>
    </location>
</feature>
<dbReference type="InterPro" id="IPR032710">
    <property type="entry name" value="NTF2-like_dom_sf"/>
</dbReference>
<evidence type="ECO:0000256" key="1">
    <source>
        <dbReference type="SAM" id="MobiDB-lite"/>
    </source>
</evidence>
<dbReference type="RefSeq" id="WP_207055864.1">
    <property type="nucleotide sequence ID" value="NZ_JAFIMU010000009.1"/>
</dbReference>
<dbReference type="InterPro" id="IPR009959">
    <property type="entry name" value="Cyclase_SnoaL-like"/>
</dbReference>
<dbReference type="Gene3D" id="3.10.450.50">
    <property type="match status" value="2"/>
</dbReference>
<evidence type="ECO:0000313" key="3">
    <source>
        <dbReference type="Proteomes" id="UP000664052"/>
    </source>
</evidence>
<dbReference type="EMBL" id="JAFIMU010000009">
    <property type="protein sequence ID" value="MBN8231538.1"/>
    <property type="molecule type" value="Genomic_DNA"/>
</dbReference>
<name>A0ABS3DJQ5_9BACT</name>
<comment type="caution">
    <text evidence="2">The sequence shown here is derived from an EMBL/GenBank/DDBJ whole genome shotgun (WGS) entry which is preliminary data.</text>
</comment>
<dbReference type="PANTHER" id="PTHR38436">
    <property type="entry name" value="POLYKETIDE CYCLASE SNOAL-LIKE DOMAIN"/>
    <property type="match status" value="1"/>
</dbReference>
<proteinExistence type="predicted"/>
<evidence type="ECO:0000313" key="2">
    <source>
        <dbReference type="EMBL" id="MBN8231538.1"/>
    </source>
</evidence>
<organism evidence="2 3">
    <name type="scientific">Corallococcus macrosporus</name>
    <dbReference type="NCBI Taxonomy" id="35"/>
    <lineage>
        <taxon>Bacteria</taxon>
        <taxon>Pseudomonadati</taxon>
        <taxon>Myxococcota</taxon>
        <taxon>Myxococcia</taxon>
        <taxon>Myxococcales</taxon>
        <taxon>Cystobacterineae</taxon>
        <taxon>Myxococcaceae</taxon>
        <taxon>Corallococcus</taxon>
    </lineage>
</organism>
<protein>
    <submittedName>
        <fullName evidence="2">Ester cyclase</fullName>
    </submittedName>
</protein>
<accession>A0ABS3DJQ5</accession>
<dbReference type="Proteomes" id="UP000664052">
    <property type="component" value="Unassembled WGS sequence"/>
</dbReference>
<reference evidence="2 3" key="1">
    <citation type="submission" date="2021-02" db="EMBL/GenBank/DDBJ databases">
        <title>De Novo genome assembly of isolated myxobacteria.</title>
        <authorList>
            <person name="Stevens D.C."/>
        </authorList>
    </citation>
    <scope>NUCLEOTIDE SEQUENCE [LARGE SCALE GENOMIC DNA]</scope>
    <source>
        <strain evidence="2 3">ATCC 29039</strain>
    </source>
</reference>
<dbReference type="SUPFAM" id="SSF54427">
    <property type="entry name" value="NTF2-like"/>
    <property type="match status" value="2"/>
</dbReference>